<dbReference type="EMBL" id="NVWI01000017">
    <property type="protein sequence ID" value="PCJ39199.1"/>
    <property type="molecule type" value="Genomic_DNA"/>
</dbReference>
<sequence>MSNITKVTDVLSALMGRAVPKDKVSKIVGLYLDSQSVDTDGMTAEQKAGNFLGCLKTDVKNHCQSEAISAAQRTNSDVEQIARDDIDSDFA</sequence>
<evidence type="ECO:0000313" key="3">
    <source>
        <dbReference type="Proteomes" id="UP000228987"/>
    </source>
</evidence>
<comment type="caution">
    <text evidence="2">The sequence shown here is derived from an EMBL/GenBank/DDBJ whole genome shotgun (WGS) entry which is preliminary data.</text>
</comment>
<name>A0A2A5C5P1_9GAMM</name>
<organism evidence="2 3">
    <name type="scientific">SAR86 cluster bacterium</name>
    <dbReference type="NCBI Taxonomy" id="2030880"/>
    <lineage>
        <taxon>Bacteria</taxon>
        <taxon>Pseudomonadati</taxon>
        <taxon>Pseudomonadota</taxon>
        <taxon>Gammaproteobacteria</taxon>
        <taxon>SAR86 cluster</taxon>
    </lineage>
</organism>
<protein>
    <submittedName>
        <fullName evidence="2">Uncharacterized protein</fullName>
    </submittedName>
</protein>
<feature type="region of interest" description="Disordered" evidence="1">
    <location>
        <begin position="70"/>
        <end position="91"/>
    </location>
</feature>
<evidence type="ECO:0000256" key="1">
    <source>
        <dbReference type="SAM" id="MobiDB-lite"/>
    </source>
</evidence>
<dbReference type="AlphaFoldDB" id="A0A2A5C5P1"/>
<reference evidence="3" key="1">
    <citation type="submission" date="2017-08" db="EMBL/GenBank/DDBJ databases">
        <title>A dynamic microbial community with high functional redundancy inhabits the cold, oxic subseafloor aquifer.</title>
        <authorList>
            <person name="Tully B.J."/>
            <person name="Wheat C.G."/>
            <person name="Glazer B.T."/>
            <person name="Huber J.A."/>
        </authorList>
    </citation>
    <scope>NUCLEOTIDE SEQUENCE [LARGE SCALE GENOMIC DNA]</scope>
</reference>
<proteinExistence type="predicted"/>
<gene>
    <name evidence="2" type="ORF">COA71_14415</name>
</gene>
<evidence type="ECO:0000313" key="2">
    <source>
        <dbReference type="EMBL" id="PCJ39199.1"/>
    </source>
</evidence>
<accession>A0A2A5C5P1</accession>
<dbReference type="Proteomes" id="UP000228987">
    <property type="component" value="Unassembled WGS sequence"/>
</dbReference>